<name>A0ABD3HFH7_9MARC</name>
<sequence>MLTTAVKEGLQGPSQKIIDLENELNTKFRVQNAEARDKKYLTLETEESKVEFNPMRFWRERFPSKGKRKKNDIVTLTVRFQSVHRVKTAAESLGLSAFDTSDIQCYSLDIGTDMLSKLVVGTDRGAVLQLKTQIEKQQEEAARLERQEKKKAARLERQEMKAKAQKLAAQFGPGEGTLKDVVGEWYIQSRDISDEWPQFGTDFVMFIYFHKMENDCDHSDEERSDYSDSDEDGSAEFDGTELIWANFEMGVLTGVLHASEHLPPIASFPWGPIPFVWRGRESGEGQIQVDMNYGTKNTGTVTFLGPTQLKGELYGFYGVLKFKGYKISTDPGNTAPEEWHGLDYRKWIKWS</sequence>
<evidence type="ECO:0000313" key="2">
    <source>
        <dbReference type="EMBL" id="KAL3690163.1"/>
    </source>
</evidence>
<dbReference type="AlphaFoldDB" id="A0ABD3HFH7"/>
<protein>
    <submittedName>
        <fullName evidence="2">Uncharacterized protein</fullName>
    </submittedName>
</protein>
<accession>A0ABD3HFH7</accession>
<dbReference type="EMBL" id="JBJQOH010000004">
    <property type="protein sequence ID" value="KAL3690163.1"/>
    <property type="molecule type" value="Genomic_DNA"/>
</dbReference>
<keyword evidence="1" id="KW-0175">Coiled coil</keyword>
<proteinExistence type="predicted"/>
<organism evidence="2 3">
    <name type="scientific">Riccia sorocarpa</name>
    <dbReference type="NCBI Taxonomy" id="122646"/>
    <lineage>
        <taxon>Eukaryota</taxon>
        <taxon>Viridiplantae</taxon>
        <taxon>Streptophyta</taxon>
        <taxon>Embryophyta</taxon>
        <taxon>Marchantiophyta</taxon>
        <taxon>Marchantiopsida</taxon>
        <taxon>Marchantiidae</taxon>
        <taxon>Marchantiales</taxon>
        <taxon>Ricciaceae</taxon>
        <taxon>Riccia</taxon>
    </lineage>
</organism>
<comment type="caution">
    <text evidence="2">The sequence shown here is derived from an EMBL/GenBank/DDBJ whole genome shotgun (WGS) entry which is preliminary data.</text>
</comment>
<evidence type="ECO:0000313" key="3">
    <source>
        <dbReference type="Proteomes" id="UP001633002"/>
    </source>
</evidence>
<feature type="coiled-coil region" evidence="1">
    <location>
        <begin position="127"/>
        <end position="170"/>
    </location>
</feature>
<gene>
    <name evidence="2" type="ORF">R1sor_016472</name>
</gene>
<dbReference type="Proteomes" id="UP001633002">
    <property type="component" value="Unassembled WGS sequence"/>
</dbReference>
<keyword evidence="3" id="KW-1185">Reference proteome</keyword>
<evidence type="ECO:0000256" key="1">
    <source>
        <dbReference type="SAM" id="Coils"/>
    </source>
</evidence>
<reference evidence="2 3" key="1">
    <citation type="submission" date="2024-09" db="EMBL/GenBank/DDBJ databases">
        <title>Chromosome-scale assembly of Riccia sorocarpa.</title>
        <authorList>
            <person name="Paukszto L."/>
        </authorList>
    </citation>
    <scope>NUCLEOTIDE SEQUENCE [LARGE SCALE GENOMIC DNA]</scope>
    <source>
        <strain evidence="2">LP-2024</strain>
        <tissue evidence="2">Aerial parts of the thallus</tissue>
    </source>
</reference>